<dbReference type="AlphaFoldDB" id="A0A4Q9GZI4"/>
<dbReference type="PANTHER" id="PTHR42790">
    <property type="entry name" value="AMINOTRANSFERASE"/>
    <property type="match status" value="1"/>
</dbReference>
<sequence length="407" mass="43938">MRTAPTSSTWRLSDAAHALQPSAVRNILQLTQNPEVLSLAGGLPAPEAFPVEALAEASARVWRDQAHRSLQYSTSEGLPALRQWVADHLRAQGHRVQAEQVLITTGSQQGLDLLGKVLIDPGQPVCMGSPTYLGAVQSFSPYRPQWLAWRPDHAVPPQARLAYAVPNFHNPTAHAMGLAERLACVQQVAQAGVPLIEDDPYGALWYDQPPPPSLASLAPDDVVHLGSWSKVLAPGLRLGFLVCPASRMDTLGHRLLLAKQGADLHTSTFDQALVLSLLQQGFSLEGHLQQVRARYRQQRDAMAQALQRHMPPGWHWALPEGGMFFWVQGPPGTCTTALLPRALAQGVAYVPGAAFDLPQPGRAPADAPSAHCMRLSFVTLGPQAIDEAVRRLSQALIPLGDVSCSSP</sequence>
<dbReference type="CDD" id="cd00609">
    <property type="entry name" value="AAT_like"/>
    <property type="match status" value="1"/>
</dbReference>
<dbReference type="Pfam" id="PF00155">
    <property type="entry name" value="Aminotran_1_2"/>
    <property type="match status" value="1"/>
</dbReference>
<dbReference type="InterPro" id="IPR015421">
    <property type="entry name" value="PyrdxlP-dep_Trfase_major"/>
</dbReference>
<dbReference type="OrthoDB" id="9804020at2"/>
<dbReference type="GO" id="GO:1901605">
    <property type="term" value="P:alpha-amino acid metabolic process"/>
    <property type="evidence" value="ECO:0007669"/>
    <property type="project" value="TreeGrafter"/>
</dbReference>
<dbReference type="InterPro" id="IPR004839">
    <property type="entry name" value="Aminotransferase_I/II_large"/>
</dbReference>
<dbReference type="GO" id="GO:0008483">
    <property type="term" value="F:transaminase activity"/>
    <property type="evidence" value="ECO:0007669"/>
    <property type="project" value="UniProtKB-KW"/>
</dbReference>
<comment type="caution">
    <text evidence="6">The sequence shown here is derived from an EMBL/GenBank/DDBJ whole genome shotgun (WGS) entry which is preliminary data.</text>
</comment>
<protein>
    <submittedName>
        <fullName evidence="6">PLP-dependent aminotransferase family protein</fullName>
    </submittedName>
</protein>
<dbReference type="InterPro" id="IPR050859">
    <property type="entry name" value="Class-I_PLP-dep_aminotransf"/>
</dbReference>
<dbReference type="Gene3D" id="3.90.1150.10">
    <property type="entry name" value="Aspartate Aminotransferase, domain 1"/>
    <property type="match status" value="1"/>
</dbReference>
<comment type="cofactor">
    <cofactor evidence="1">
        <name>pyridoxal 5'-phosphate</name>
        <dbReference type="ChEBI" id="CHEBI:597326"/>
    </cofactor>
</comment>
<feature type="domain" description="Aminotransferase class I/classII large" evidence="5">
    <location>
        <begin position="48"/>
        <end position="392"/>
    </location>
</feature>
<keyword evidence="2 6" id="KW-0032">Aminotransferase</keyword>
<evidence type="ECO:0000313" key="7">
    <source>
        <dbReference type="Proteomes" id="UP000292120"/>
    </source>
</evidence>
<evidence type="ECO:0000256" key="2">
    <source>
        <dbReference type="ARBA" id="ARBA00022576"/>
    </source>
</evidence>
<dbReference type="InterPro" id="IPR015424">
    <property type="entry name" value="PyrdxlP-dep_Trfase"/>
</dbReference>
<dbReference type="EMBL" id="SIXI01000004">
    <property type="protein sequence ID" value="TBO30255.1"/>
    <property type="molecule type" value="Genomic_DNA"/>
</dbReference>
<dbReference type="Gene3D" id="3.40.640.10">
    <property type="entry name" value="Type I PLP-dependent aspartate aminotransferase-like (Major domain)"/>
    <property type="match status" value="1"/>
</dbReference>
<proteinExistence type="predicted"/>
<evidence type="ECO:0000313" key="6">
    <source>
        <dbReference type="EMBL" id="TBO30255.1"/>
    </source>
</evidence>
<accession>A0A4Q9GZI4</accession>
<dbReference type="GO" id="GO:0030170">
    <property type="term" value="F:pyridoxal phosphate binding"/>
    <property type="evidence" value="ECO:0007669"/>
    <property type="project" value="InterPro"/>
</dbReference>
<organism evidence="6 7">
    <name type="scientific">Aquabacterium lacunae</name>
    <dbReference type="NCBI Taxonomy" id="2528630"/>
    <lineage>
        <taxon>Bacteria</taxon>
        <taxon>Pseudomonadati</taxon>
        <taxon>Pseudomonadota</taxon>
        <taxon>Betaproteobacteria</taxon>
        <taxon>Burkholderiales</taxon>
        <taxon>Aquabacterium</taxon>
    </lineage>
</organism>
<keyword evidence="7" id="KW-1185">Reference proteome</keyword>
<dbReference type="PANTHER" id="PTHR42790:SF19">
    <property type="entry name" value="KYNURENINE_ALPHA-AMINOADIPATE AMINOTRANSFERASE, MITOCHONDRIAL"/>
    <property type="match status" value="1"/>
</dbReference>
<keyword evidence="4" id="KW-0663">Pyridoxal phosphate</keyword>
<dbReference type="InterPro" id="IPR015422">
    <property type="entry name" value="PyrdxlP-dep_Trfase_small"/>
</dbReference>
<dbReference type="SUPFAM" id="SSF53383">
    <property type="entry name" value="PLP-dependent transferases"/>
    <property type="match status" value="1"/>
</dbReference>
<gene>
    <name evidence="6" type="ORF">EYS42_11215</name>
</gene>
<dbReference type="RefSeq" id="WP_130968247.1">
    <property type="nucleotide sequence ID" value="NZ_SIXI01000004.1"/>
</dbReference>
<evidence type="ECO:0000256" key="4">
    <source>
        <dbReference type="ARBA" id="ARBA00022898"/>
    </source>
</evidence>
<evidence type="ECO:0000256" key="1">
    <source>
        <dbReference type="ARBA" id="ARBA00001933"/>
    </source>
</evidence>
<name>A0A4Q9GZI4_9BURK</name>
<evidence type="ECO:0000256" key="3">
    <source>
        <dbReference type="ARBA" id="ARBA00022679"/>
    </source>
</evidence>
<keyword evidence="3 6" id="KW-0808">Transferase</keyword>
<dbReference type="Proteomes" id="UP000292120">
    <property type="component" value="Unassembled WGS sequence"/>
</dbReference>
<evidence type="ECO:0000259" key="5">
    <source>
        <dbReference type="Pfam" id="PF00155"/>
    </source>
</evidence>
<reference evidence="6 7" key="1">
    <citation type="submission" date="2019-02" db="EMBL/GenBank/DDBJ databases">
        <title>Aquabacterium sp. strain KMB7.</title>
        <authorList>
            <person name="Chen W.-M."/>
        </authorList>
    </citation>
    <scope>NUCLEOTIDE SEQUENCE [LARGE SCALE GENOMIC DNA]</scope>
    <source>
        <strain evidence="6 7">KMB7</strain>
    </source>
</reference>